<reference evidence="2 3" key="1">
    <citation type="journal article" date="2016" name="Nat. Commun.">
        <title>Thousands of microbial genomes shed light on interconnected biogeochemical processes in an aquifer system.</title>
        <authorList>
            <person name="Anantharaman K."/>
            <person name="Brown C.T."/>
            <person name="Hug L.A."/>
            <person name="Sharon I."/>
            <person name="Castelle C.J."/>
            <person name="Probst A.J."/>
            <person name="Thomas B.C."/>
            <person name="Singh A."/>
            <person name="Wilkins M.J."/>
            <person name="Karaoz U."/>
            <person name="Brodie E.L."/>
            <person name="Williams K.H."/>
            <person name="Hubbard S.S."/>
            <person name="Banfield J.F."/>
        </authorList>
    </citation>
    <scope>NUCLEOTIDE SEQUENCE [LARGE SCALE GENOMIC DNA]</scope>
</reference>
<dbReference type="SUPFAM" id="SSF51735">
    <property type="entry name" value="NAD(P)-binding Rossmann-fold domains"/>
    <property type="match status" value="1"/>
</dbReference>
<dbReference type="Gene3D" id="3.40.50.720">
    <property type="entry name" value="NAD(P)-binding Rossmann-like Domain"/>
    <property type="match status" value="1"/>
</dbReference>
<proteinExistence type="predicted"/>
<dbReference type="InterPro" id="IPR001509">
    <property type="entry name" value="Epimerase_deHydtase"/>
</dbReference>
<protein>
    <recommendedName>
        <fullName evidence="1">NAD-dependent epimerase/dehydratase domain-containing protein</fullName>
    </recommendedName>
</protein>
<gene>
    <name evidence="2" type="ORF">A3I48_00895</name>
</gene>
<dbReference type="InterPro" id="IPR036291">
    <property type="entry name" value="NAD(P)-bd_dom_sf"/>
</dbReference>
<name>A0A1F5MHI4_9BACT</name>
<evidence type="ECO:0000259" key="1">
    <source>
        <dbReference type="Pfam" id="PF01370"/>
    </source>
</evidence>
<dbReference type="AlphaFoldDB" id="A0A1F5MHI4"/>
<dbReference type="EMBL" id="MFDT01000034">
    <property type="protein sequence ID" value="OGE64824.1"/>
    <property type="molecule type" value="Genomic_DNA"/>
</dbReference>
<evidence type="ECO:0000313" key="2">
    <source>
        <dbReference type="EMBL" id="OGE64824.1"/>
    </source>
</evidence>
<dbReference type="Gene3D" id="3.90.25.10">
    <property type="entry name" value="UDP-galactose 4-epimerase, domain 1"/>
    <property type="match status" value="1"/>
</dbReference>
<feature type="domain" description="NAD-dependent epimerase/dehydratase" evidence="1">
    <location>
        <begin position="5"/>
        <end position="238"/>
    </location>
</feature>
<dbReference type="Proteomes" id="UP000178859">
    <property type="component" value="Unassembled WGS sequence"/>
</dbReference>
<dbReference type="Pfam" id="PF01370">
    <property type="entry name" value="Epimerase"/>
    <property type="match status" value="1"/>
</dbReference>
<dbReference type="PANTHER" id="PTHR43245">
    <property type="entry name" value="BIFUNCTIONAL POLYMYXIN RESISTANCE PROTEIN ARNA"/>
    <property type="match status" value="1"/>
</dbReference>
<comment type="caution">
    <text evidence="2">The sequence shown here is derived from an EMBL/GenBank/DDBJ whole genome shotgun (WGS) entry which is preliminary data.</text>
</comment>
<dbReference type="PANTHER" id="PTHR43245:SF13">
    <property type="entry name" value="UDP-D-APIOSE_UDP-D-XYLOSE SYNTHASE 2"/>
    <property type="match status" value="1"/>
</dbReference>
<accession>A0A1F5MHI4</accession>
<dbReference type="InterPro" id="IPR050177">
    <property type="entry name" value="Lipid_A_modif_metabolic_enz"/>
</dbReference>
<organism evidence="2 3">
    <name type="scientific">Candidatus Daviesbacteria bacterium RIFCSPLOWO2_02_FULL_36_7</name>
    <dbReference type="NCBI Taxonomy" id="1797792"/>
    <lineage>
        <taxon>Bacteria</taxon>
        <taxon>Candidatus Daviesiibacteriota</taxon>
    </lineage>
</organism>
<sequence>MGKRILVTGGAGFIGSHLIDKLLAAKHEVSAVDDLSGGKKENVSQKAKLFICDLRDPKKTDQVIKKIKPDIVFHLAANAAENKAQFSPIDITSRNWNTFINTLVAALRYGMKRIIVTSSIAVYGSLQTPFKETDKPEPEDLYGISKLAMEEALKVLSKVHKFEYVITRPHNCYGPRQNMNDPYRNVVTIFINALLKKKPYYIYGDGTQKRCFSFIDDVVDALFNAGFGNFSGMIFNIGADKDYSINQLSEVIQKVTNIKIEPIHANERPQEVKEAVADHALAKKYLGYKDKTTLSQGIKSTWDYAKKLGPQEYKFDEIELDSPLLPKNWKRK</sequence>
<evidence type="ECO:0000313" key="3">
    <source>
        <dbReference type="Proteomes" id="UP000178859"/>
    </source>
</evidence>